<reference evidence="2 3" key="1">
    <citation type="submission" date="2014-09" db="EMBL/GenBank/DDBJ databases">
        <authorList>
            <person name="McGinnis J.M."/>
            <person name="Wolfgang W.J."/>
        </authorList>
    </citation>
    <scope>NUCLEOTIDE SEQUENCE [LARGE SCALE GENOMIC DNA]</scope>
    <source>
        <strain evidence="2 3">HAMBI 3106</strain>
    </source>
</reference>
<keyword evidence="3" id="KW-1185">Reference proteome</keyword>
<dbReference type="AlphaFoldDB" id="A0A099FDY5"/>
<organism evidence="2 3">
    <name type="scientific">Paracoccus sphaerophysae</name>
    <dbReference type="NCBI Taxonomy" id="690417"/>
    <lineage>
        <taxon>Bacteria</taxon>
        <taxon>Pseudomonadati</taxon>
        <taxon>Pseudomonadota</taxon>
        <taxon>Alphaproteobacteria</taxon>
        <taxon>Rhodobacterales</taxon>
        <taxon>Paracoccaceae</taxon>
        <taxon>Paracoccus</taxon>
    </lineage>
</organism>
<reference evidence="2 3" key="2">
    <citation type="submission" date="2014-10" db="EMBL/GenBank/DDBJ databases">
        <title>Paracoccus sanguinis sp. nov., isolated from clinical specimens of New York State patients.</title>
        <authorList>
            <person name="Mingle L.A."/>
            <person name="Cole J.A."/>
            <person name="Lapierre P."/>
            <person name="Musser K.A."/>
        </authorList>
    </citation>
    <scope>NUCLEOTIDE SEQUENCE [LARGE SCALE GENOMIC DNA]</scope>
    <source>
        <strain evidence="2 3">HAMBI 3106</strain>
    </source>
</reference>
<accession>A0A099FDY5</accession>
<name>A0A099FDY5_9RHOB</name>
<sequence>MSAALGGQRASGYAGTMKMLARAILLCVIAATSLGLGAARGQLRLAGDVVLCAGGVVTVLERTPDGTPVARTHVCPDMTTAFLFGFDSPPQVPQRSAWRVERGGVAVGDVVAPQPRPGIKPARGPPGMRVA</sequence>
<dbReference type="EMBL" id="JRKS01000010">
    <property type="protein sequence ID" value="KGJ08416.1"/>
    <property type="molecule type" value="Genomic_DNA"/>
</dbReference>
<dbReference type="Proteomes" id="UP000029917">
    <property type="component" value="Unassembled WGS sequence"/>
</dbReference>
<dbReference type="OrthoDB" id="7863585at2"/>
<proteinExistence type="predicted"/>
<comment type="caution">
    <text evidence="2">The sequence shown here is derived from an EMBL/GenBank/DDBJ whole genome shotgun (WGS) entry which is preliminary data.</text>
</comment>
<gene>
    <name evidence="2" type="ORF">IC63_05250</name>
</gene>
<evidence type="ECO:0000313" key="3">
    <source>
        <dbReference type="Proteomes" id="UP000029917"/>
    </source>
</evidence>
<feature type="region of interest" description="Disordered" evidence="1">
    <location>
        <begin position="111"/>
        <end position="131"/>
    </location>
</feature>
<evidence type="ECO:0000256" key="1">
    <source>
        <dbReference type="SAM" id="MobiDB-lite"/>
    </source>
</evidence>
<dbReference type="RefSeq" id="WP_036717545.1">
    <property type="nucleotide sequence ID" value="NZ_JRKS01000010.1"/>
</dbReference>
<protein>
    <submittedName>
        <fullName evidence="2">Uncharacterized protein</fullName>
    </submittedName>
</protein>
<evidence type="ECO:0000313" key="2">
    <source>
        <dbReference type="EMBL" id="KGJ08416.1"/>
    </source>
</evidence>